<dbReference type="PANTHER" id="PTHR39159">
    <property type="match status" value="1"/>
</dbReference>
<accession>A0ABN2BPR4</accession>
<evidence type="ECO:0000259" key="2">
    <source>
        <dbReference type="Pfam" id="PF04167"/>
    </source>
</evidence>
<dbReference type="Pfam" id="PF04167">
    <property type="entry name" value="DUF402"/>
    <property type="match status" value="1"/>
</dbReference>
<evidence type="ECO:0000256" key="1">
    <source>
        <dbReference type="ARBA" id="ARBA00022801"/>
    </source>
</evidence>
<dbReference type="RefSeq" id="WP_344507949.1">
    <property type="nucleotide sequence ID" value="NZ_BAAAQD010000018.1"/>
</dbReference>
<dbReference type="InterPro" id="IPR050212">
    <property type="entry name" value="Ntdp-like"/>
</dbReference>
<keyword evidence="4" id="KW-1185">Reference proteome</keyword>
<dbReference type="Proteomes" id="UP001501470">
    <property type="component" value="Unassembled WGS sequence"/>
</dbReference>
<sequence>MSVQRGPTDAAPSSVRFTPGQVIVHRNVRLGRIGWVRPARVVSDDERGLLLWVARGTPVVNEVSGDGFGMRTMPFAEFVTRGTALKHGTWDGPGVLKLHRPGDPAHSVWWFHDERDRFKNWYVNLERPAVRWSDEGGASGVDVTDWDLDIVAAPDRIWHWKDEEEFLERLALPEHYWVPDEAFVRAEGERVVKEIEAGEFPFDGTWTDFTPPANWTVPDLPQGWDRGFCGG</sequence>
<comment type="caution">
    <text evidence="3">The sequence shown here is derived from an EMBL/GenBank/DDBJ whole genome shotgun (WGS) entry which is preliminary data.</text>
</comment>
<evidence type="ECO:0000313" key="3">
    <source>
        <dbReference type="EMBL" id="GAA1545226.1"/>
    </source>
</evidence>
<keyword evidence="1" id="KW-0378">Hydrolase</keyword>
<protein>
    <submittedName>
        <fullName evidence="3">DUF402 domain-containing protein</fullName>
    </submittedName>
</protein>
<dbReference type="EMBL" id="BAAAQD010000018">
    <property type="protein sequence ID" value="GAA1545226.1"/>
    <property type="molecule type" value="Genomic_DNA"/>
</dbReference>
<dbReference type="PANTHER" id="PTHR39159:SF1">
    <property type="entry name" value="UPF0374 PROTEIN YGAC"/>
    <property type="match status" value="1"/>
</dbReference>
<dbReference type="InterPro" id="IPR035930">
    <property type="entry name" value="FomD-like_sf"/>
</dbReference>
<name>A0ABN2BPR4_9ACTN</name>
<dbReference type="Gene3D" id="2.40.380.10">
    <property type="entry name" value="FomD-like"/>
    <property type="match status" value="1"/>
</dbReference>
<dbReference type="SUPFAM" id="SSF159234">
    <property type="entry name" value="FomD-like"/>
    <property type="match status" value="1"/>
</dbReference>
<reference evidence="3 4" key="1">
    <citation type="journal article" date="2019" name="Int. J. Syst. Evol. Microbiol.">
        <title>The Global Catalogue of Microorganisms (GCM) 10K type strain sequencing project: providing services to taxonomists for standard genome sequencing and annotation.</title>
        <authorList>
            <consortium name="The Broad Institute Genomics Platform"/>
            <consortium name="The Broad Institute Genome Sequencing Center for Infectious Disease"/>
            <person name="Wu L."/>
            <person name="Ma J."/>
        </authorList>
    </citation>
    <scope>NUCLEOTIDE SEQUENCE [LARGE SCALE GENOMIC DNA]</scope>
    <source>
        <strain evidence="3 4">JCM 15933</strain>
    </source>
</reference>
<organism evidence="3 4">
    <name type="scientific">Dactylosporangium maewongense</name>
    <dbReference type="NCBI Taxonomy" id="634393"/>
    <lineage>
        <taxon>Bacteria</taxon>
        <taxon>Bacillati</taxon>
        <taxon>Actinomycetota</taxon>
        <taxon>Actinomycetes</taxon>
        <taxon>Micromonosporales</taxon>
        <taxon>Micromonosporaceae</taxon>
        <taxon>Dactylosporangium</taxon>
    </lineage>
</organism>
<proteinExistence type="predicted"/>
<evidence type="ECO:0000313" key="4">
    <source>
        <dbReference type="Proteomes" id="UP001501470"/>
    </source>
</evidence>
<dbReference type="InterPro" id="IPR007295">
    <property type="entry name" value="DUF402"/>
</dbReference>
<gene>
    <name evidence="3" type="ORF">GCM10009827_076540</name>
</gene>
<feature type="domain" description="DUF402" evidence="2">
    <location>
        <begin position="67"/>
        <end position="200"/>
    </location>
</feature>